<dbReference type="Pfam" id="PF04773">
    <property type="entry name" value="FecR"/>
    <property type="match status" value="1"/>
</dbReference>
<feature type="domain" description="FecR protein" evidence="2">
    <location>
        <begin position="186"/>
        <end position="281"/>
    </location>
</feature>
<comment type="caution">
    <text evidence="4">The sequence shown here is derived from an EMBL/GenBank/DDBJ whole genome shotgun (WGS) entry which is preliminary data.</text>
</comment>
<evidence type="ECO:0000259" key="3">
    <source>
        <dbReference type="Pfam" id="PF16344"/>
    </source>
</evidence>
<dbReference type="InterPro" id="IPR012373">
    <property type="entry name" value="Ferrdict_sens_TM"/>
</dbReference>
<keyword evidence="1" id="KW-0812">Transmembrane</keyword>
<protein>
    <recommendedName>
        <fullName evidence="6">Iron dicitrate transport regulator FecR</fullName>
    </recommendedName>
</protein>
<accession>A0A2T7BLQ0</accession>
<organism evidence="4 5">
    <name type="scientific">Chitinophaga parva</name>
    <dbReference type="NCBI Taxonomy" id="2169414"/>
    <lineage>
        <taxon>Bacteria</taxon>
        <taxon>Pseudomonadati</taxon>
        <taxon>Bacteroidota</taxon>
        <taxon>Chitinophagia</taxon>
        <taxon>Chitinophagales</taxon>
        <taxon>Chitinophagaceae</taxon>
        <taxon>Chitinophaga</taxon>
    </lineage>
</organism>
<dbReference type="PANTHER" id="PTHR30273:SF2">
    <property type="entry name" value="PROTEIN FECR"/>
    <property type="match status" value="1"/>
</dbReference>
<dbReference type="AlphaFoldDB" id="A0A2T7BLQ0"/>
<feature type="domain" description="Protein FecR C-terminal" evidence="3">
    <location>
        <begin position="324"/>
        <end position="388"/>
    </location>
</feature>
<sequence length="391" mass="42674">MTEQRFKQLLEGYLAGSLTSGQLKAFLKATRQKDSGDLLLQHLEEKISQAPKAADDTLAAASLERFMARMQQGQALVTQLPRSRHRPVRRIRYTAAAALLVVGIAFFIITRDGRHDKVPPIPTALIAVAADHSAQLQLGDGSSVVLDSQAVESPALLSRGITYHPDSTRLVYKADQPKRGLGGSQTLSTGRGDQVNVVLPDGTRVWLNAKSALRYPATFLPGARVVELSGEGYFDVRPNRGRPFQVRTAKVLVTVLGTTFNLKAYAGEEMITTGVYQGRVQVSDSARQTSLSAGQQLVITSDGNWHAAAGAELAAAAAWKDKLFVFRRTPLPDIIAELSRWYTVEFQIAPGLSRTFSGTIPRTATITTVLEVLKESGISFRKDRNKIVFFD</sequence>
<dbReference type="Gene3D" id="2.60.120.1440">
    <property type="match status" value="1"/>
</dbReference>
<dbReference type="Proteomes" id="UP000244450">
    <property type="component" value="Unassembled WGS sequence"/>
</dbReference>
<keyword evidence="1" id="KW-0472">Membrane</keyword>
<dbReference type="InterPro" id="IPR006860">
    <property type="entry name" value="FecR"/>
</dbReference>
<dbReference type="InterPro" id="IPR032508">
    <property type="entry name" value="FecR_C"/>
</dbReference>
<evidence type="ECO:0000313" key="5">
    <source>
        <dbReference type="Proteomes" id="UP000244450"/>
    </source>
</evidence>
<feature type="transmembrane region" description="Helical" evidence="1">
    <location>
        <begin position="91"/>
        <end position="109"/>
    </location>
</feature>
<evidence type="ECO:0000259" key="2">
    <source>
        <dbReference type="Pfam" id="PF04773"/>
    </source>
</evidence>
<dbReference type="EMBL" id="QCYK01000001">
    <property type="protein sequence ID" value="PUZ28560.1"/>
    <property type="molecule type" value="Genomic_DNA"/>
</dbReference>
<dbReference type="GO" id="GO:0016989">
    <property type="term" value="F:sigma factor antagonist activity"/>
    <property type="evidence" value="ECO:0007669"/>
    <property type="project" value="TreeGrafter"/>
</dbReference>
<dbReference type="PANTHER" id="PTHR30273">
    <property type="entry name" value="PERIPLASMIC SIGNAL SENSOR AND SIGMA FACTOR ACTIVATOR FECR-RELATED"/>
    <property type="match status" value="1"/>
</dbReference>
<name>A0A2T7BLQ0_9BACT</name>
<gene>
    <name evidence="4" type="ORF">DCC81_03505</name>
</gene>
<evidence type="ECO:0008006" key="6">
    <source>
        <dbReference type="Google" id="ProtNLM"/>
    </source>
</evidence>
<evidence type="ECO:0000313" key="4">
    <source>
        <dbReference type="EMBL" id="PUZ28560.1"/>
    </source>
</evidence>
<keyword evidence="5" id="KW-1185">Reference proteome</keyword>
<dbReference type="OrthoDB" id="625980at2"/>
<dbReference type="Gene3D" id="3.55.50.30">
    <property type="match status" value="1"/>
</dbReference>
<reference evidence="4 5" key="1">
    <citation type="submission" date="2018-04" db="EMBL/GenBank/DDBJ databases">
        <title>Chitinophaga fuyangensis sp. nov., isolated from soil in a chemical factory.</title>
        <authorList>
            <person name="Chen K."/>
        </authorList>
    </citation>
    <scope>NUCLEOTIDE SEQUENCE [LARGE SCALE GENOMIC DNA]</scope>
    <source>
        <strain evidence="4 5">LY-1</strain>
    </source>
</reference>
<evidence type="ECO:0000256" key="1">
    <source>
        <dbReference type="SAM" id="Phobius"/>
    </source>
</evidence>
<keyword evidence="1" id="KW-1133">Transmembrane helix</keyword>
<dbReference type="Pfam" id="PF16344">
    <property type="entry name" value="FecR_C"/>
    <property type="match status" value="1"/>
</dbReference>
<proteinExistence type="predicted"/>